<dbReference type="Gene3D" id="3.30.110.170">
    <property type="entry name" value="Protein of unknown function (DUF541), domain 1"/>
    <property type="match status" value="1"/>
</dbReference>
<keyword evidence="2" id="KW-1185">Reference proteome</keyword>
<organism evidence="1 2">
    <name type="scientific">Maribacter hydrothermalis</name>
    <dbReference type="NCBI Taxonomy" id="1836467"/>
    <lineage>
        <taxon>Bacteria</taxon>
        <taxon>Pseudomonadati</taxon>
        <taxon>Bacteroidota</taxon>
        <taxon>Flavobacteriia</taxon>
        <taxon>Flavobacteriales</taxon>
        <taxon>Flavobacteriaceae</taxon>
        <taxon>Maribacter</taxon>
    </lineage>
</organism>
<dbReference type="Proteomes" id="UP000092164">
    <property type="component" value="Unassembled WGS sequence"/>
</dbReference>
<dbReference type="AlphaFoldDB" id="A0A1B7ZCT6"/>
<evidence type="ECO:0000313" key="2">
    <source>
        <dbReference type="Proteomes" id="UP000092164"/>
    </source>
</evidence>
<gene>
    <name evidence="1" type="ORF">A9200_15855</name>
</gene>
<sequence length="189" mass="21732">MSSIEAQTNLKERTVSVTGMAPLEKIIDNYRIKATLSMDQVYYADTRLENLDQLKKQYFNALKEQGIDISKFEEKEMEYFSLGYQRDGTVLYYETNSKEIAMKLVKTNLQGVSLQFQVKQSVAPEKNKEALEIALKDAMANATLLCKAINTTVGDIISISSNQYKNEDWVSYYTDYQEQFTVSVVYQMK</sequence>
<accession>A0A1B7ZCT6</accession>
<proteinExistence type="predicted"/>
<dbReference type="KEGG" id="mart:BTR34_12205"/>
<comment type="caution">
    <text evidence="1">The sequence shown here is derived from an EMBL/GenBank/DDBJ whole genome shotgun (WGS) entry which is preliminary data.</text>
</comment>
<evidence type="ECO:0000313" key="1">
    <source>
        <dbReference type="EMBL" id="OBR40583.1"/>
    </source>
</evidence>
<name>A0A1B7ZCT6_9FLAO</name>
<dbReference type="Pfam" id="PF04402">
    <property type="entry name" value="SIMPL"/>
    <property type="match status" value="1"/>
</dbReference>
<protein>
    <recommendedName>
        <fullName evidence="3">DUF541 domain-containing protein</fullName>
    </recommendedName>
</protein>
<reference evidence="2" key="1">
    <citation type="submission" date="2016-06" db="EMBL/GenBank/DDBJ databases">
        <authorList>
            <person name="Zhan P."/>
        </authorList>
    </citation>
    <scope>NUCLEOTIDE SEQUENCE [LARGE SCALE GENOMIC DNA]</scope>
    <source>
        <strain evidence="2">T28</strain>
    </source>
</reference>
<dbReference type="InterPro" id="IPR007497">
    <property type="entry name" value="SIMPL/DUF541"/>
</dbReference>
<evidence type="ECO:0008006" key="3">
    <source>
        <dbReference type="Google" id="ProtNLM"/>
    </source>
</evidence>
<dbReference type="EMBL" id="LZFP01000007">
    <property type="protein sequence ID" value="OBR40583.1"/>
    <property type="molecule type" value="Genomic_DNA"/>
</dbReference>